<reference evidence="2" key="1">
    <citation type="submission" date="2020-10" db="EMBL/GenBank/DDBJ databases">
        <title>Microbiome of the Black Sea water column analyzed by genome centric metagenomics.</title>
        <authorList>
            <person name="Cabello-Yeves P.J."/>
            <person name="Callieri C."/>
            <person name="Picazo A."/>
            <person name="Mehrshad M."/>
            <person name="Haro-Moreno J.M."/>
            <person name="Roda-Garcia J."/>
            <person name="Dzembekova N."/>
            <person name="Slabakova V."/>
            <person name="Slabakova N."/>
            <person name="Moncheva S."/>
            <person name="Rodriguez-Valera F."/>
        </authorList>
    </citation>
    <scope>NUCLEOTIDE SEQUENCE</scope>
    <source>
        <strain evidence="2">BS307-5m-G5</strain>
    </source>
</reference>
<keyword evidence="1" id="KW-0812">Transmembrane</keyword>
<feature type="transmembrane region" description="Helical" evidence="1">
    <location>
        <begin position="106"/>
        <end position="126"/>
    </location>
</feature>
<dbReference type="EMBL" id="JADHOK010000033">
    <property type="protein sequence ID" value="MBL6761752.1"/>
    <property type="molecule type" value="Genomic_DNA"/>
</dbReference>
<feature type="transmembrane region" description="Helical" evidence="1">
    <location>
        <begin position="44"/>
        <end position="65"/>
    </location>
</feature>
<sequence length="133" mass="14277">MSVAVESRQAYGLYNIGYGVLSLVIIIIAYLVRHQPMWFRSISAAIAVFFIFNTFTLLTASQGAFLGFASTLSTMAAEGNAPMMKAFMESNGLTAGQAMTPPTWQVLGPIAMLAHAALSVYLFVAAKWDGETA</sequence>
<accession>A0A937HHU6</accession>
<dbReference type="AlphaFoldDB" id="A0A937HHU6"/>
<evidence type="ECO:0000313" key="3">
    <source>
        <dbReference type="Proteomes" id="UP000785783"/>
    </source>
</evidence>
<keyword evidence="1" id="KW-1133">Transmembrane helix</keyword>
<feature type="transmembrane region" description="Helical" evidence="1">
    <location>
        <begin position="12"/>
        <end position="32"/>
    </location>
</feature>
<proteinExistence type="predicted"/>
<evidence type="ECO:0000256" key="1">
    <source>
        <dbReference type="SAM" id="Phobius"/>
    </source>
</evidence>
<name>A0A937HHU6_9PROT</name>
<comment type="caution">
    <text evidence="2">The sequence shown here is derived from an EMBL/GenBank/DDBJ whole genome shotgun (WGS) entry which is preliminary data.</text>
</comment>
<organism evidence="2 3">
    <name type="scientific">PS1 clade bacterium</name>
    <dbReference type="NCBI Taxonomy" id="2175152"/>
    <lineage>
        <taxon>Bacteria</taxon>
        <taxon>Pseudomonadati</taxon>
        <taxon>Pseudomonadota</taxon>
        <taxon>Alphaproteobacteria</taxon>
        <taxon>PS1 clade</taxon>
    </lineage>
</organism>
<protein>
    <submittedName>
        <fullName evidence="2">Uncharacterized protein</fullName>
    </submittedName>
</protein>
<keyword evidence="1" id="KW-0472">Membrane</keyword>
<evidence type="ECO:0000313" key="2">
    <source>
        <dbReference type="EMBL" id="MBL6761752.1"/>
    </source>
</evidence>
<dbReference type="Proteomes" id="UP000785783">
    <property type="component" value="Unassembled WGS sequence"/>
</dbReference>
<gene>
    <name evidence="2" type="ORF">ISQ19_03540</name>
</gene>